<dbReference type="SUPFAM" id="SSF57850">
    <property type="entry name" value="RING/U-box"/>
    <property type="match status" value="3"/>
</dbReference>
<evidence type="ECO:0000256" key="9">
    <source>
        <dbReference type="PROSITE-ProRule" id="PRU00175"/>
    </source>
</evidence>
<evidence type="ECO:0000256" key="4">
    <source>
        <dbReference type="ARBA" id="ARBA00022723"/>
    </source>
</evidence>
<evidence type="ECO:0000256" key="7">
    <source>
        <dbReference type="ARBA" id="ARBA00022786"/>
    </source>
</evidence>
<feature type="domain" description="RING-type" evidence="11">
    <location>
        <begin position="91"/>
        <end position="308"/>
    </location>
</feature>
<dbReference type="PROSITE" id="PS50089">
    <property type="entry name" value="ZF_RING_2"/>
    <property type="match status" value="1"/>
</dbReference>
<gene>
    <name evidence="12" type="ORF">OIDMADRAFT_32552</name>
</gene>
<reference evidence="13" key="2">
    <citation type="submission" date="2015-01" db="EMBL/GenBank/DDBJ databases">
        <title>Evolutionary Origins and Diversification of the Mycorrhizal Mutualists.</title>
        <authorList>
            <consortium name="DOE Joint Genome Institute"/>
            <consortium name="Mycorrhizal Genomics Consortium"/>
            <person name="Kohler A."/>
            <person name="Kuo A."/>
            <person name="Nagy L.G."/>
            <person name="Floudas D."/>
            <person name="Copeland A."/>
            <person name="Barry K.W."/>
            <person name="Cichocki N."/>
            <person name="Veneault-Fourrey C."/>
            <person name="LaButti K."/>
            <person name="Lindquist E.A."/>
            <person name="Lipzen A."/>
            <person name="Lundell T."/>
            <person name="Morin E."/>
            <person name="Murat C."/>
            <person name="Riley R."/>
            <person name="Ohm R."/>
            <person name="Sun H."/>
            <person name="Tunlid A."/>
            <person name="Henrissat B."/>
            <person name="Grigoriev I.V."/>
            <person name="Hibbett D.S."/>
            <person name="Martin F."/>
        </authorList>
    </citation>
    <scope>NUCLEOTIDE SEQUENCE [LARGE SCALE GENOMIC DNA]</scope>
    <source>
        <strain evidence="13">Zn</strain>
    </source>
</reference>
<dbReference type="Gene3D" id="3.30.40.10">
    <property type="entry name" value="Zinc/RING finger domain, C3HC4 (zinc finger)"/>
    <property type="match status" value="1"/>
</dbReference>
<dbReference type="Gene3D" id="1.20.120.1750">
    <property type="match status" value="1"/>
</dbReference>
<dbReference type="AlphaFoldDB" id="A0A0C3GN97"/>
<dbReference type="STRING" id="913774.A0A0C3GN97"/>
<dbReference type="CDD" id="cd20335">
    <property type="entry name" value="BRcat_RBR"/>
    <property type="match status" value="1"/>
</dbReference>
<dbReference type="GO" id="GO:0008270">
    <property type="term" value="F:zinc ion binding"/>
    <property type="evidence" value="ECO:0007669"/>
    <property type="project" value="UniProtKB-KW"/>
</dbReference>
<keyword evidence="7" id="KW-0833">Ubl conjugation pathway</keyword>
<reference evidence="12 13" key="1">
    <citation type="submission" date="2014-04" db="EMBL/GenBank/DDBJ databases">
        <authorList>
            <consortium name="DOE Joint Genome Institute"/>
            <person name="Kuo A."/>
            <person name="Martino E."/>
            <person name="Perotto S."/>
            <person name="Kohler A."/>
            <person name="Nagy L.G."/>
            <person name="Floudas D."/>
            <person name="Copeland A."/>
            <person name="Barry K.W."/>
            <person name="Cichocki N."/>
            <person name="Veneault-Fourrey C."/>
            <person name="LaButti K."/>
            <person name="Lindquist E.A."/>
            <person name="Lipzen A."/>
            <person name="Lundell T."/>
            <person name="Morin E."/>
            <person name="Murat C."/>
            <person name="Sun H."/>
            <person name="Tunlid A."/>
            <person name="Henrissat B."/>
            <person name="Grigoriev I.V."/>
            <person name="Hibbett D.S."/>
            <person name="Martin F."/>
            <person name="Nordberg H.P."/>
            <person name="Cantor M.N."/>
            <person name="Hua S.X."/>
        </authorList>
    </citation>
    <scope>NUCLEOTIDE SEQUENCE [LARGE SCALE GENOMIC DNA]</scope>
    <source>
        <strain evidence="12 13">Zn</strain>
    </source>
</reference>
<dbReference type="CDD" id="cd20336">
    <property type="entry name" value="Rcat_RBR"/>
    <property type="match status" value="1"/>
</dbReference>
<dbReference type="HOGENOM" id="CLU_071106_0_0_1"/>
<evidence type="ECO:0000256" key="2">
    <source>
        <dbReference type="ARBA" id="ARBA00012251"/>
    </source>
</evidence>
<keyword evidence="6 9" id="KW-0863">Zinc-finger</keyword>
<keyword evidence="13" id="KW-1185">Reference proteome</keyword>
<dbReference type="EC" id="2.3.2.31" evidence="2"/>
<evidence type="ECO:0000313" key="13">
    <source>
        <dbReference type="Proteomes" id="UP000054321"/>
    </source>
</evidence>
<sequence length="337" mass="38613">MNDEYEQLPAKIFTLTYDQHRVNKISQFLTYNKIKFNKKARKSNLLHRLAALEKIYQTKEEQEAISRWLRTGRNAIELDSVIGEKRRSINIKRDCSVCMESLTGCQFPQKKLAITCIHKPSICLACLQQSLSEQIEDRPWDQIACPECPERLTFEVVREFATKDAFERYDKKSLLAAFSDMPNFTMCLGPNCGSGQIHGGGNDQPIMTCTTCKFKTCFTHKMPWHEGLTCDQYDAGQAERVRQEAASAKVLAKTTKTCPNPKCGLHLDKYTGCDHVLCRQCGHEFCWVCLAPFAKIRNGGNSFHSVDCKYHTDRLNGIVEWRRRTRSTGDPKLALYY</sequence>
<dbReference type="PROSITE" id="PS51873">
    <property type="entry name" value="TRIAD"/>
    <property type="match status" value="1"/>
</dbReference>
<evidence type="ECO:0000256" key="1">
    <source>
        <dbReference type="ARBA" id="ARBA00001798"/>
    </source>
</evidence>
<organism evidence="12 13">
    <name type="scientific">Oidiodendron maius (strain Zn)</name>
    <dbReference type="NCBI Taxonomy" id="913774"/>
    <lineage>
        <taxon>Eukaryota</taxon>
        <taxon>Fungi</taxon>
        <taxon>Dikarya</taxon>
        <taxon>Ascomycota</taxon>
        <taxon>Pezizomycotina</taxon>
        <taxon>Leotiomycetes</taxon>
        <taxon>Leotiomycetes incertae sedis</taxon>
        <taxon>Myxotrichaceae</taxon>
        <taxon>Oidiodendron</taxon>
    </lineage>
</organism>
<dbReference type="InterPro" id="IPR013083">
    <property type="entry name" value="Znf_RING/FYVE/PHD"/>
</dbReference>
<keyword evidence="8" id="KW-0862">Zinc</keyword>
<dbReference type="Proteomes" id="UP000054321">
    <property type="component" value="Unassembled WGS sequence"/>
</dbReference>
<accession>A0A0C3GN97</accession>
<evidence type="ECO:0000256" key="5">
    <source>
        <dbReference type="ARBA" id="ARBA00022737"/>
    </source>
</evidence>
<dbReference type="GO" id="GO:0061630">
    <property type="term" value="F:ubiquitin protein ligase activity"/>
    <property type="evidence" value="ECO:0007669"/>
    <property type="project" value="UniProtKB-EC"/>
</dbReference>
<keyword evidence="4" id="KW-0479">Metal-binding</keyword>
<keyword evidence="3" id="KW-0808">Transferase</keyword>
<dbReference type="InParanoid" id="A0A0C3GN97"/>
<evidence type="ECO:0000259" key="11">
    <source>
        <dbReference type="PROSITE" id="PS51873"/>
    </source>
</evidence>
<evidence type="ECO:0000313" key="12">
    <source>
        <dbReference type="EMBL" id="KIM97580.1"/>
    </source>
</evidence>
<dbReference type="InterPro" id="IPR031127">
    <property type="entry name" value="E3_UB_ligase_RBR"/>
</dbReference>
<evidence type="ECO:0000256" key="6">
    <source>
        <dbReference type="ARBA" id="ARBA00022771"/>
    </source>
</evidence>
<evidence type="ECO:0000256" key="8">
    <source>
        <dbReference type="ARBA" id="ARBA00022833"/>
    </source>
</evidence>
<dbReference type="EMBL" id="KN832882">
    <property type="protein sequence ID" value="KIM97580.1"/>
    <property type="molecule type" value="Genomic_DNA"/>
</dbReference>
<dbReference type="InterPro" id="IPR002867">
    <property type="entry name" value="IBR_dom"/>
</dbReference>
<dbReference type="OrthoDB" id="1431934at2759"/>
<evidence type="ECO:0000256" key="3">
    <source>
        <dbReference type="ARBA" id="ARBA00022679"/>
    </source>
</evidence>
<dbReference type="GO" id="GO:0016567">
    <property type="term" value="P:protein ubiquitination"/>
    <property type="evidence" value="ECO:0007669"/>
    <property type="project" value="InterPro"/>
</dbReference>
<feature type="domain" description="RING-type" evidence="10">
    <location>
        <begin position="95"/>
        <end position="148"/>
    </location>
</feature>
<comment type="catalytic activity">
    <reaction evidence="1">
        <text>[E2 ubiquitin-conjugating enzyme]-S-ubiquitinyl-L-cysteine + [acceptor protein]-L-lysine = [E2 ubiquitin-conjugating enzyme]-L-cysteine + [acceptor protein]-N(6)-ubiquitinyl-L-lysine.</text>
        <dbReference type="EC" id="2.3.2.31"/>
    </reaction>
</comment>
<dbReference type="SMART" id="SM00647">
    <property type="entry name" value="IBR"/>
    <property type="match status" value="2"/>
</dbReference>
<dbReference type="InterPro" id="IPR044066">
    <property type="entry name" value="TRIAD_supradom"/>
</dbReference>
<protein>
    <recommendedName>
        <fullName evidence="2">RBR-type E3 ubiquitin transferase</fullName>
        <ecNumber evidence="2">2.3.2.31</ecNumber>
    </recommendedName>
</protein>
<name>A0A0C3GN97_OIDMZ</name>
<dbReference type="Pfam" id="PF22191">
    <property type="entry name" value="IBR_1"/>
    <property type="match status" value="1"/>
</dbReference>
<evidence type="ECO:0000259" key="10">
    <source>
        <dbReference type="PROSITE" id="PS50089"/>
    </source>
</evidence>
<dbReference type="InterPro" id="IPR001841">
    <property type="entry name" value="Znf_RING"/>
</dbReference>
<dbReference type="Pfam" id="PF01485">
    <property type="entry name" value="IBR"/>
    <property type="match status" value="1"/>
</dbReference>
<dbReference type="PANTHER" id="PTHR11685">
    <property type="entry name" value="RBR FAMILY RING FINGER AND IBR DOMAIN-CONTAINING"/>
    <property type="match status" value="1"/>
</dbReference>
<proteinExistence type="predicted"/>
<keyword evidence="5" id="KW-0677">Repeat</keyword>